<sequence length="171" mass="18989">MLTESISARNPYHLLCGKEDELNELLAGAALLDDANVKHHDCGERGVSQRGGKRGDDTLPSKQPKNVPVTISYIFLEDDDGYDGTVSGKARLQQQLLQMKATRVKIPGPGPTENTSVKVRHIILDDGGHVEEIISDSGQVRQMLRYKLAQVDPMNRKEFPNQYAGNYQCEK</sequence>
<accession>A0ABD3I0Y3</accession>
<comment type="caution">
    <text evidence="2">The sequence shown here is derived from an EMBL/GenBank/DDBJ whole genome shotgun (WGS) entry which is preliminary data.</text>
</comment>
<gene>
    <name evidence="2" type="ORF">R1sor_010193</name>
</gene>
<dbReference type="Proteomes" id="UP001633002">
    <property type="component" value="Unassembled WGS sequence"/>
</dbReference>
<reference evidence="2 3" key="1">
    <citation type="submission" date="2024-09" db="EMBL/GenBank/DDBJ databases">
        <title>Chromosome-scale assembly of Riccia sorocarpa.</title>
        <authorList>
            <person name="Paukszto L."/>
        </authorList>
    </citation>
    <scope>NUCLEOTIDE SEQUENCE [LARGE SCALE GENOMIC DNA]</scope>
    <source>
        <strain evidence="2">LP-2024</strain>
        <tissue evidence="2">Aerial parts of the thallus</tissue>
    </source>
</reference>
<dbReference type="EMBL" id="JBJQOH010000002">
    <property type="protein sequence ID" value="KAL3696117.1"/>
    <property type="molecule type" value="Genomic_DNA"/>
</dbReference>
<name>A0ABD3I0Y3_9MARC</name>
<evidence type="ECO:0000313" key="2">
    <source>
        <dbReference type="EMBL" id="KAL3696117.1"/>
    </source>
</evidence>
<evidence type="ECO:0000313" key="3">
    <source>
        <dbReference type="Proteomes" id="UP001633002"/>
    </source>
</evidence>
<keyword evidence="3" id="KW-1185">Reference proteome</keyword>
<proteinExistence type="predicted"/>
<dbReference type="AlphaFoldDB" id="A0ABD3I0Y3"/>
<evidence type="ECO:0000256" key="1">
    <source>
        <dbReference type="SAM" id="MobiDB-lite"/>
    </source>
</evidence>
<protein>
    <submittedName>
        <fullName evidence="2">Uncharacterized protein</fullName>
    </submittedName>
</protein>
<feature type="region of interest" description="Disordered" evidence="1">
    <location>
        <begin position="42"/>
        <end position="65"/>
    </location>
</feature>
<organism evidence="2 3">
    <name type="scientific">Riccia sorocarpa</name>
    <dbReference type="NCBI Taxonomy" id="122646"/>
    <lineage>
        <taxon>Eukaryota</taxon>
        <taxon>Viridiplantae</taxon>
        <taxon>Streptophyta</taxon>
        <taxon>Embryophyta</taxon>
        <taxon>Marchantiophyta</taxon>
        <taxon>Marchantiopsida</taxon>
        <taxon>Marchantiidae</taxon>
        <taxon>Marchantiales</taxon>
        <taxon>Ricciaceae</taxon>
        <taxon>Riccia</taxon>
    </lineage>
</organism>